<protein>
    <submittedName>
        <fullName evidence="2">Uncharacterized protein</fullName>
    </submittedName>
</protein>
<dbReference type="KEGG" id="pfy:PFICI_11248"/>
<proteinExistence type="predicted"/>
<evidence type="ECO:0000313" key="2">
    <source>
        <dbReference type="EMBL" id="ETS77374.1"/>
    </source>
</evidence>
<sequence>MPVLEGIVGISATILRDGRPVGELNDHPWIIKTPMTATRHIEADTGLEPWSIFMTVSKDYDFSAGQMHSLSFSVYVDGFCIGRRVCKPFDVDSCPWEETMTFGWYEIGSCHWPQLGKEFNLGPQRPNDLKFANFQLPRSNNPEKGTLEVRVHRSLDPTIVGENIAKAFDEDDETFFQTFHRNSAADMYPGEAIRSPFASFKFIFKDLDDLIAEGIDLQGPCMYQRPCVKGDYQNQIEKYGAIDVHKTWPQEKKGPSGWLIAQMEHIQFLEDSHPVRAPVAQMDPDANPPLENDPMYRAGWYAPTLYNQAESDSDDELKDDGDSRLSDPDLTCSQEVEDDDDYSDQESDDDEQEEEEDYSSSEDDDQDFYMGDLDFTYQTESDDDDEDEFLETNDEPPRKKQRMF</sequence>
<dbReference type="EMBL" id="KI912116">
    <property type="protein sequence ID" value="ETS77374.1"/>
    <property type="molecule type" value="Genomic_DNA"/>
</dbReference>
<dbReference type="GeneID" id="19276261"/>
<keyword evidence="3" id="KW-1185">Reference proteome</keyword>
<dbReference type="HOGENOM" id="CLU_681702_0_0_1"/>
<organism evidence="2 3">
    <name type="scientific">Pestalotiopsis fici (strain W106-1 / CGMCC3.15140)</name>
    <dbReference type="NCBI Taxonomy" id="1229662"/>
    <lineage>
        <taxon>Eukaryota</taxon>
        <taxon>Fungi</taxon>
        <taxon>Dikarya</taxon>
        <taxon>Ascomycota</taxon>
        <taxon>Pezizomycotina</taxon>
        <taxon>Sordariomycetes</taxon>
        <taxon>Xylariomycetidae</taxon>
        <taxon>Amphisphaeriales</taxon>
        <taxon>Sporocadaceae</taxon>
        <taxon>Pestalotiopsis</taxon>
    </lineage>
</organism>
<reference evidence="3" key="1">
    <citation type="journal article" date="2015" name="BMC Genomics">
        <title>Genomic and transcriptomic analysis of the endophytic fungus Pestalotiopsis fici reveals its lifestyle and high potential for synthesis of natural products.</title>
        <authorList>
            <person name="Wang X."/>
            <person name="Zhang X."/>
            <person name="Liu L."/>
            <person name="Xiang M."/>
            <person name="Wang W."/>
            <person name="Sun X."/>
            <person name="Che Y."/>
            <person name="Guo L."/>
            <person name="Liu G."/>
            <person name="Guo L."/>
            <person name="Wang C."/>
            <person name="Yin W.B."/>
            <person name="Stadler M."/>
            <person name="Zhang X."/>
            <person name="Liu X."/>
        </authorList>
    </citation>
    <scope>NUCLEOTIDE SEQUENCE [LARGE SCALE GENOMIC DNA]</scope>
    <source>
        <strain evidence="3">W106-1 / CGMCC3.15140</strain>
    </source>
</reference>
<gene>
    <name evidence="2" type="ORF">PFICI_11248</name>
</gene>
<evidence type="ECO:0000313" key="3">
    <source>
        <dbReference type="Proteomes" id="UP000030651"/>
    </source>
</evidence>
<name>W3WUA4_PESFW</name>
<dbReference type="RefSeq" id="XP_007838020.1">
    <property type="nucleotide sequence ID" value="XM_007839829.1"/>
</dbReference>
<dbReference type="InParanoid" id="W3WUA4"/>
<feature type="region of interest" description="Disordered" evidence="1">
    <location>
        <begin position="310"/>
        <end position="404"/>
    </location>
</feature>
<dbReference type="OrthoDB" id="10560045at2759"/>
<evidence type="ECO:0000256" key="1">
    <source>
        <dbReference type="SAM" id="MobiDB-lite"/>
    </source>
</evidence>
<feature type="compositionally biased region" description="Acidic residues" evidence="1">
    <location>
        <begin position="380"/>
        <end position="394"/>
    </location>
</feature>
<accession>W3WUA4</accession>
<dbReference type="AlphaFoldDB" id="W3WUA4"/>
<dbReference type="Proteomes" id="UP000030651">
    <property type="component" value="Unassembled WGS sequence"/>
</dbReference>
<feature type="compositionally biased region" description="Acidic residues" evidence="1">
    <location>
        <begin position="335"/>
        <end position="367"/>
    </location>
</feature>